<dbReference type="AlphaFoldDB" id="A0A8D8GUS7"/>
<evidence type="ECO:0000313" key="1">
    <source>
        <dbReference type="EMBL" id="CAG6520228.1"/>
    </source>
</evidence>
<proteinExistence type="predicted"/>
<sequence length="199" mass="22210">MQNLPTPKPTKVHALNLVLFLPNCYSHADLVPPPHQLRVGVSDTAIDDFHWNAWPPTAMAVSSRRGLAAAYSSSAPSLFSHSLFAHHYCSHSHFCPVRGSLLSDASLLFATRFFPRRHSCPAVFGPRMPFDIRFEGPENVQFLPRTSWGGRRRTTSFESAMTFVSQHTHVLTVKTVFGGFSAPVSPFSGQKIQHTRRLQ</sequence>
<accession>A0A8D8GUS7</accession>
<dbReference type="EMBL" id="HBUE01180915">
    <property type="protein sequence ID" value="CAG6520228.1"/>
    <property type="molecule type" value="Transcribed_RNA"/>
</dbReference>
<dbReference type="EMBL" id="HBUE01286522">
    <property type="protein sequence ID" value="CAG6571795.1"/>
    <property type="molecule type" value="Transcribed_RNA"/>
</dbReference>
<reference evidence="1" key="1">
    <citation type="submission" date="2021-05" db="EMBL/GenBank/DDBJ databases">
        <authorList>
            <person name="Alioto T."/>
            <person name="Alioto T."/>
            <person name="Gomez Garrido J."/>
        </authorList>
    </citation>
    <scope>NUCLEOTIDE SEQUENCE</scope>
</reference>
<organism evidence="1">
    <name type="scientific">Culex pipiens</name>
    <name type="common">House mosquito</name>
    <dbReference type="NCBI Taxonomy" id="7175"/>
    <lineage>
        <taxon>Eukaryota</taxon>
        <taxon>Metazoa</taxon>
        <taxon>Ecdysozoa</taxon>
        <taxon>Arthropoda</taxon>
        <taxon>Hexapoda</taxon>
        <taxon>Insecta</taxon>
        <taxon>Pterygota</taxon>
        <taxon>Neoptera</taxon>
        <taxon>Endopterygota</taxon>
        <taxon>Diptera</taxon>
        <taxon>Nematocera</taxon>
        <taxon>Culicoidea</taxon>
        <taxon>Culicidae</taxon>
        <taxon>Culicinae</taxon>
        <taxon>Culicini</taxon>
        <taxon>Culex</taxon>
        <taxon>Culex</taxon>
    </lineage>
</organism>
<protein>
    <submittedName>
        <fullName evidence="1">(northern house mosquito) hypothetical protein</fullName>
    </submittedName>
</protein>
<name>A0A8D8GUS7_CULPI</name>